<evidence type="ECO:0000259" key="2">
    <source>
        <dbReference type="SMART" id="SM01017"/>
    </source>
</evidence>
<name>A0A9W8J9B0_9AGAR</name>
<feature type="region of interest" description="Disordered" evidence="1">
    <location>
        <begin position="648"/>
        <end position="733"/>
    </location>
</feature>
<dbReference type="OrthoDB" id="298939at2759"/>
<dbReference type="PANTHER" id="PTHR11188:SF17">
    <property type="entry name" value="FI21816P1"/>
    <property type="match status" value="1"/>
</dbReference>
<comment type="caution">
    <text evidence="3">The sequence shown here is derived from an EMBL/GenBank/DDBJ whole genome shotgun (WGS) entry which is preliminary data.</text>
</comment>
<dbReference type="Pfam" id="PF02752">
    <property type="entry name" value="Arrestin_C"/>
    <property type="match status" value="1"/>
</dbReference>
<evidence type="ECO:0000313" key="3">
    <source>
        <dbReference type="EMBL" id="KAJ2930497.1"/>
    </source>
</evidence>
<feature type="region of interest" description="Disordered" evidence="1">
    <location>
        <begin position="501"/>
        <end position="527"/>
    </location>
</feature>
<feature type="region of interest" description="Disordered" evidence="1">
    <location>
        <begin position="31"/>
        <end position="67"/>
    </location>
</feature>
<dbReference type="AlphaFoldDB" id="A0A9W8J9B0"/>
<dbReference type="InterPro" id="IPR011022">
    <property type="entry name" value="Arrestin_C-like"/>
</dbReference>
<dbReference type="InterPro" id="IPR014752">
    <property type="entry name" value="Arrestin-like_C"/>
</dbReference>
<feature type="region of interest" description="Disordered" evidence="1">
    <location>
        <begin position="92"/>
        <end position="113"/>
    </location>
</feature>
<keyword evidence="4" id="KW-1185">Reference proteome</keyword>
<reference evidence="3" key="1">
    <citation type="submission" date="2022-06" db="EMBL/GenBank/DDBJ databases">
        <title>Genome Sequence of Candolleomyces eurysporus.</title>
        <authorList>
            <person name="Buettner E."/>
        </authorList>
    </citation>
    <scope>NUCLEOTIDE SEQUENCE</scope>
    <source>
        <strain evidence="3">VTCC 930004</strain>
    </source>
</reference>
<feature type="domain" description="Arrestin C-terminal-like" evidence="2">
    <location>
        <begin position="332"/>
        <end position="492"/>
    </location>
</feature>
<dbReference type="Gene3D" id="2.60.40.640">
    <property type="match status" value="1"/>
</dbReference>
<dbReference type="GO" id="GO:0015031">
    <property type="term" value="P:protein transport"/>
    <property type="evidence" value="ECO:0007669"/>
    <property type="project" value="TreeGrafter"/>
</dbReference>
<evidence type="ECO:0000256" key="1">
    <source>
        <dbReference type="SAM" id="MobiDB-lite"/>
    </source>
</evidence>
<dbReference type="GO" id="GO:0005737">
    <property type="term" value="C:cytoplasm"/>
    <property type="evidence" value="ECO:0007669"/>
    <property type="project" value="TreeGrafter"/>
</dbReference>
<feature type="compositionally biased region" description="Polar residues" evidence="1">
    <location>
        <begin position="50"/>
        <end position="62"/>
    </location>
</feature>
<feature type="non-terminal residue" evidence="3">
    <location>
        <position position="1"/>
    </location>
</feature>
<dbReference type="PANTHER" id="PTHR11188">
    <property type="entry name" value="ARRESTIN DOMAIN CONTAINING PROTEIN"/>
    <property type="match status" value="1"/>
</dbReference>
<feature type="compositionally biased region" description="Low complexity" evidence="1">
    <location>
        <begin position="651"/>
        <end position="662"/>
    </location>
</feature>
<feature type="compositionally biased region" description="Low complexity" evidence="1">
    <location>
        <begin position="719"/>
        <end position="729"/>
    </location>
</feature>
<evidence type="ECO:0000313" key="4">
    <source>
        <dbReference type="Proteomes" id="UP001140091"/>
    </source>
</evidence>
<dbReference type="Proteomes" id="UP001140091">
    <property type="component" value="Unassembled WGS sequence"/>
</dbReference>
<dbReference type="InterPro" id="IPR014756">
    <property type="entry name" value="Ig_E-set"/>
</dbReference>
<dbReference type="SMART" id="SM01017">
    <property type="entry name" value="Arrestin_C"/>
    <property type="match status" value="1"/>
</dbReference>
<dbReference type="SUPFAM" id="SSF81296">
    <property type="entry name" value="E set domains"/>
    <property type="match status" value="1"/>
</dbReference>
<accession>A0A9W8J9B0</accession>
<dbReference type="EMBL" id="JANBPK010000834">
    <property type="protein sequence ID" value="KAJ2930497.1"/>
    <property type="molecule type" value="Genomic_DNA"/>
</dbReference>
<protein>
    <recommendedName>
        <fullName evidence="2">Arrestin C-terminal-like domain-containing protein</fullName>
    </recommendedName>
</protein>
<organism evidence="3 4">
    <name type="scientific">Candolleomyces eurysporus</name>
    <dbReference type="NCBI Taxonomy" id="2828524"/>
    <lineage>
        <taxon>Eukaryota</taxon>
        <taxon>Fungi</taxon>
        <taxon>Dikarya</taxon>
        <taxon>Basidiomycota</taxon>
        <taxon>Agaricomycotina</taxon>
        <taxon>Agaricomycetes</taxon>
        <taxon>Agaricomycetidae</taxon>
        <taxon>Agaricales</taxon>
        <taxon>Agaricineae</taxon>
        <taxon>Psathyrellaceae</taxon>
        <taxon>Candolleomyces</taxon>
    </lineage>
</organism>
<dbReference type="InterPro" id="IPR050357">
    <property type="entry name" value="Arrestin_domain-protein"/>
</dbReference>
<gene>
    <name evidence="3" type="ORF">H1R20_g6590</name>
</gene>
<sequence>MALNFSHSSSSQSLLLETLINEVALAYPLERSPFTPTRPDTTRDPDSGPVSGTGTLQPSPAITQASQTATISLSSTLTEEISLRFKASRLSSSDASGPLARQNTILAGGSSPSRGARELKAILGSSNAKLKTGATLPPSDINSQVYLSQESLLHLEGGRSGARVQLDLLLEDDSCVDGGYLNGTVLLTVRKKSEVVMLSDGKLRLVGFECIMQEKERHIFYQCTSPLSAVTNNLEDLYLSGSDAEGFKLANEGHFVLPFSFPLDPSTTYGAPKGIFPSQSGAAIRSIRIKDPVSEQKSIAHFYRNICTWPRLDLAGCMNPLPRPIQVTMSDSERTLKLTVTLTRLQWIAGQRCYLKISVTNQTSRAIKSFTIGLHQDVIIYRPRDDSAGTRKEPGDVRTYQTSTTSKLVTESTVMMGDRSEKGYASAKGWWTGVLPGESLQFNHYLLLPPDAISIPKGRLLEVDYRLRVTISTGSLLATELSAEVPIRIVNFISLDPAPSAPDPGPAALNPQPAPKTAQAHTSSKVSIDAVESSVGSVYSDDEDEIVQDVIFAAPFPDSEDGPHFADLYYSTLESNLNQGLSSLQQPTNQIDPHAPEMRQLSTDGITQVDKPLLTIPELVSSQSRTIRLDAVAPLSLLASLPVERATVGHSAADYSRSSRARTGVKPARSRTLPIPPSSSDLSAFEELQLNSIDRKGKHTRTRSSPGSKPSRSDNVDQMSVPMSPGSVSVKDKIRELEERVKAIENVSKGV</sequence>
<proteinExistence type="predicted"/>